<organism evidence="1 2">
    <name type="scientific">Alkaliphilus peptidifermentans DSM 18978</name>
    <dbReference type="NCBI Taxonomy" id="1120976"/>
    <lineage>
        <taxon>Bacteria</taxon>
        <taxon>Bacillati</taxon>
        <taxon>Bacillota</taxon>
        <taxon>Clostridia</taxon>
        <taxon>Peptostreptococcales</taxon>
        <taxon>Natronincolaceae</taxon>
        <taxon>Alkaliphilus</taxon>
    </lineage>
</organism>
<dbReference type="EMBL" id="FMUS01000001">
    <property type="protein sequence ID" value="SCX80578.1"/>
    <property type="molecule type" value="Genomic_DNA"/>
</dbReference>
<sequence>MDKQPSEGRDVVFILLFTETNILTPLLRWSFFNSNIEEDIYEKRSVNTGTW</sequence>
<reference evidence="1 2" key="1">
    <citation type="submission" date="2016-10" db="EMBL/GenBank/DDBJ databases">
        <authorList>
            <person name="de Groot N.N."/>
        </authorList>
    </citation>
    <scope>NUCLEOTIDE SEQUENCE [LARGE SCALE GENOMIC DNA]</scope>
    <source>
        <strain evidence="1 2">DSM 18978</strain>
    </source>
</reference>
<dbReference type="STRING" id="1120976.SAMN03080606_00262"/>
<protein>
    <submittedName>
        <fullName evidence="1">Uncharacterized protein</fullName>
    </submittedName>
</protein>
<dbReference type="Proteomes" id="UP000198636">
    <property type="component" value="Unassembled WGS sequence"/>
</dbReference>
<name>A0A1G5ARQ0_9FIRM</name>
<proteinExistence type="predicted"/>
<accession>A0A1G5ARQ0</accession>
<gene>
    <name evidence="1" type="ORF">SAMN03080606_00262</name>
</gene>
<evidence type="ECO:0000313" key="1">
    <source>
        <dbReference type="EMBL" id="SCX80578.1"/>
    </source>
</evidence>
<keyword evidence="2" id="KW-1185">Reference proteome</keyword>
<dbReference type="AlphaFoldDB" id="A0A1G5ARQ0"/>
<evidence type="ECO:0000313" key="2">
    <source>
        <dbReference type="Proteomes" id="UP000198636"/>
    </source>
</evidence>